<comment type="caution">
    <text evidence="1">The sequence shown here is derived from an EMBL/GenBank/DDBJ whole genome shotgun (WGS) entry which is preliminary data.</text>
</comment>
<dbReference type="Proteomes" id="UP000787472">
    <property type="component" value="Unassembled WGS sequence"/>
</dbReference>
<dbReference type="PIRSF" id="PIRSF004649">
    <property type="entry name" value="MlaC"/>
    <property type="match status" value="1"/>
</dbReference>
<name>A0A9E5JPW4_9GAMM</name>
<gene>
    <name evidence="1" type="ORF">G8770_01925</name>
</gene>
<dbReference type="Gene3D" id="3.10.450.710">
    <property type="entry name" value="Tgt2/MlaC"/>
    <property type="match status" value="1"/>
</dbReference>
<protein>
    <submittedName>
        <fullName evidence="1">ABC transporter substrate-binding protein</fullName>
    </submittedName>
</protein>
<dbReference type="Pfam" id="PF05494">
    <property type="entry name" value="MlaC"/>
    <property type="match status" value="1"/>
</dbReference>
<dbReference type="InterPro" id="IPR008869">
    <property type="entry name" value="MlaC/ttg2D"/>
</dbReference>
<dbReference type="EMBL" id="JAAONZ010000001">
    <property type="protein sequence ID" value="NHO64304.1"/>
    <property type="molecule type" value="Genomic_DNA"/>
</dbReference>
<organism evidence="1 2">
    <name type="scientific">Pseudomaricurvus hydrocarbonicus</name>
    <dbReference type="NCBI Taxonomy" id="1470433"/>
    <lineage>
        <taxon>Bacteria</taxon>
        <taxon>Pseudomonadati</taxon>
        <taxon>Pseudomonadota</taxon>
        <taxon>Gammaproteobacteria</taxon>
        <taxon>Cellvibrionales</taxon>
        <taxon>Cellvibrionaceae</taxon>
        <taxon>Pseudomaricurvus</taxon>
    </lineage>
</organism>
<proteinExistence type="predicted"/>
<dbReference type="PANTHER" id="PTHR36573:SF1">
    <property type="entry name" value="INTERMEMBRANE PHOSPHOLIPID TRANSPORT SYSTEM BINDING PROTEIN MLAC"/>
    <property type="match status" value="1"/>
</dbReference>
<keyword evidence="2" id="KW-1185">Reference proteome</keyword>
<dbReference type="InterPro" id="IPR042245">
    <property type="entry name" value="Tgt2/MlaC_sf"/>
</dbReference>
<dbReference type="AlphaFoldDB" id="A0A9E5JPW4"/>
<dbReference type="RefSeq" id="WP_167181189.1">
    <property type="nucleotide sequence ID" value="NZ_JAAONZ010000001.1"/>
</dbReference>
<reference evidence="1" key="1">
    <citation type="submission" date="2020-03" db="EMBL/GenBank/DDBJ databases">
        <authorList>
            <person name="Guo F."/>
        </authorList>
    </citation>
    <scope>NUCLEOTIDE SEQUENCE</scope>
    <source>
        <strain evidence="1">JCM 30134</strain>
    </source>
</reference>
<evidence type="ECO:0000313" key="1">
    <source>
        <dbReference type="EMBL" id="NHO64304.1"/>
    </source>
</evidence>
<evidence type="ECO:0000313" key="2">
    <source>
        <dbReference type="Proteomes" id="UP000787472"/>
    </source>
</evidence>
<sequence length="242" mass="26466">MMDKVGLQALSYRLGQSRKRANKGTDKRTGKQGFLNRVSLGLMLLTTLLGVSAVAWSENVAKISDPYEVVEAVTDEVLNVVGAKQALLDEDPQAFYAAVGEVLSSVVAFDYIAYGVMGDYAKQATPEQRQRFSEVFRENLISTYAKGMAVYGQQKIVLVRPEGGVGDKDRIGVEQKVQTDEGEHTVTYTMAKSKRDNAWKLLNVTINGINLGKTFRSQFSQAMRKAGNLDAVIEGWSASANG</sequence>
<accession>A0A9E5JPW4</accession>
<dbReference type="PANTHER" id="PTHR36573">
    <property type="entry name" value="INTERMEMBRANE PHOSPHOLIPID TRANSPORT SYSTEM BINDING PROTEIN MLAC"/>
    <property type="match status" value="1"/>
</dbReference>